<feature type="disulfide bond" evidence="4">
    <location>
        <begin position="330"/>
        <end position="344"/>
    </location>
</feature>
<comment type="similarity">
    <text evidence="1">Belongs to the glycosyl hydrolase 18 family. Chitinase class V subfamily.</text>
</comment>
<dbReference type="SUPFAM" id="SSF57016">
    <property type="entry name" value="Plant lectins/antimicrobial peptides"/>
    <property type="match status" value="1"/>
</dbReference>
<dbReference type="GO" id="GO:0005975">
    <property type="term" value="P:carbohydrate metabolic process"/>
    <property type="evidence" value="ECO:0007669"/>
    <property type="project" value="InterPro"/>
</dbReference>
<sequence>MKITASFTTGVTLAGCALADCGSSLRNIMYFDQYHLTTPTKDVTGGITHVITAFANSSLFVGATPGNYTPFMPLADVRALFDNGTKVGIAIGGWGDTEGFGAGAKTEETRKQYAINVAAMATSHGFDFVDVDWEYPGGNGPDYKQIPNANKTDEITTFPLFLQEIKDAISPKELSIAVPGLERDMIAFTQEQAPKIFAAVDFVNVMTYDLMSRRDNATLHHSDVAGSLASVERYLSLGLDASKINLGFAFYAKFFQTQPGVDCSATPVGCPIVLAELEDGSDAGTSGATTFEKSNVVLPVIPTNLTVTSDGSCGINTFNTCLGAPENATCCSQYGYCGSTAAHCGTGCQLGYGNCEGPSTATSFVAALANSTTDEENGGEWWWDAENELFWTFDTVELMQRKFDEIVAAKGLGGVMAWSLGEDSYDWSRIAAMNAGVKKLQATKKRSTKKRRAVGQKLHA</sequence>
<name>A0A1Y2EIJ1_9PEZI</name>
<dbReference type="Pfam" id="PF00704">
    <property type="entry name" value="Glyco_hydro_18"/>
    <property type="match status" value="1"/>
</dbReference>
<evidence type="ECO:0000256" key="1">
    <source>
        <dbReference type="ARBA" id="ARBA00008682"/>
    </source>
</evidence>
<reference evidence="8 9" key="1">
    <citation type="submission" date="2016-07" db="EMBL/GenBank/DDBJ databases">
        <title>Pervasive Adenine N6-methylation of Active Genes in Fungi.</title>
        <authorList>
            <consortium name="DOE Joint Genome Institute"/>
            <person name="Mondo S.J."/>
            <person name="Dannebaum R.O."/>
            <person name="Kuo R.C."/>
            <person name="Labutti K."/>
            <person name="Haridas S."/>
            <person name="Kuo A."/>
            <person name="Salamov A."/>
            <person name="Ahrendt S.R."/>
            <person name="Lipzen A."/>
            <person name="Sullivan W."/>
            <person name="Andreopoulos W.B."/>
            <person name="Clum A."/>
            <person name="Lindquist E."/>
            <person name="Daum C."/>
            <person name="Ramamoorthy G.K."/>
            <person name="Gryganskyi A."/>
            <person name="Culley D."/>
            <person name="Magnuson J.K."/>
            <person name="James T.Y."/>
            <person name="O'Malley M.A."/>
            <person name="Stajich J.E."/>
            <person name="Spatafora J.W."/>
            <person name="Visel A."/>
            <person name="Grigoriev I.V."/>
        </authorList>
    </citation>
    <scope>NUCLEOTIDE SEQUENCE [LARGE SCALE GENOMIC DNA]</scope>
    <source>
        <strain evidence="8 9">CBS 129021</strain>
    </source>
</reference>
<dbReference type="InterPro" id="IPR050314">
    <property type="entry name" value="Glycosyl_Hydrlase_18"/>
</dbReference>
<keyword evidence="5" id="KW-0732">Signal</keyword>
<gene>
    <name evidence="8" type="ORF">BCR38DRAFT_331541</name>
</gene>
<evidence type="ECO:0000313" key="9">
    <source>
        <dbReference type="Proteomes" id="UP000193689"/>
    </source>
</evidence>
<dbReference type="InterPro" id="IPR017853">
    <property type="entry name" value="GH"/>
</dbReference>
<comment type="caution">
    <text evidence="8">The sequence shown here is derived from an EMBL/GenBank/DDBJ whole genome shotgun (WGS) entry which is preliminary data.</text>
</comment>
<comment type="caution">
    <text evidence="4">Lacks conserved residue(s) required for the propagation of feature annotation.</text>
</comment>
<feature type="signal peptide" evidence="5">
    <location>
        <begin position="1"/>
        <end position="19"/>
    </location>
</feature>
<evidence type="ECO:0000256" key="2">
    <source>
        <dbReference type="ARBA" id="ARBA00012729"/>
    </source>
</evidence>
<dbReference type="OrthoDB" id="73875at2759"/>
<proteinExistence type="inferred from homology"/>
<keyword evidence="8" id="KW-0378">Hydrolase</keyword>
<dbReference type="InterPro" id="IPR001002">
    <property type="entry name" value="Chitin-bd_1"/>
</dbReference>
<dbReference type="InParanoid" id="A0A1Y2EIJ1"/>
<dbReference type="InterPro" id="IPR011583">
    <property type="entry name" value="Chitinase_II/V-like_cat"/>
</dbReference>
<dbReference type="AlphaFoldDB" id="A0A1Y2EIJ1"/>
<protein>
    <recommendedName>
        <fullName evidence="2">chitinase</fullName>
        <ecNumber evidence="2">3.2.1.14</ecNumber>
    </recommendedName>
</protein>
<feature type="domain" description="Chitin-binding type-1" evidence="6">
    <location>
        <begin position="310"/>
        <end position="357"/>
    </location>
</feature>
<keyword evidence="3 4" id="KW-0147">Chitin-binding</keyword>
<dbReference type="SMART" id="SM00636">
    <property type="entry name" value="Glyco_18"/>
    <property type="match status" value="1"/>
</dbReference>
<dbReference type="InterPro" id="IPR036861">
    <property type="entry name" value="Endochitinase-like_sf"/>
</dbReference>
<dbReference type="PROSITE" id="PS51257">
    <property type="entry name" value="PROKAR_LIPOPROTEIN"/>
    <property type="match status" value="1"/>
</dbReference>
<dbReference type="GeneID" id="63771276"/>
<dbReference type="PROSITE" id="PS51910">
    <property type="entry name" value="GH18_2"/>
    <property type="match status" value="1"/>
</dbReference>
<dbReference type="GO" id="GO:0006032">
    <property type="term" value="P:chitin catabolic process"/>
    <property type="evidence" value="ECO:0007669"/>
    <property type="project" value="TreeGrafter"/>
</dbReference>
<dbReference type="Proteomes" id="UP000193689">
    <property type="component" value="Unassembled WGS sequence"/>
</dbReference>
<evidence type="ECO:0000256" key="4">
    <source>
        <dbReference type="PROSITE-ProRule" id="PRU00261"/>
    </source>
</evidence>
<dbReference type="InterPro" id="IPR029070">
    <property type="entry name" value="Chitinase_insertion_sf"/>
</dbReference>
<dbReference type="EMBL" id="MCFJ01000001">
    <property type="protein sequence ID" value="ORY71398.1"/>
    <property type="molecule type" value="Genomic_DNA"/>
</dbReference>
<dbReference type="Pfam" id="PF00187">
    <property type="entry name" value="Chitin_bind_1"/>
    <property type="match status" value="1"/>
</dbReference>
<keyword evidence="9" id="KW-1185">Reference proteome</keyword>
<feature type="domain" description="GH18" evidence="7">
    <location>
        <begin position="25"/>
        <end position="440"/>
    </location>
</feature>
<organism evidence="8 9">
    <name type="scientific">Pseudomassariella vexata</name>
    <dbReference type="NCBI Taxonomy" id="1141098"/>
    <lineage>
        <taxon>Eukaryota</taxon>
        <taxon>Fungi</taxon>
        <taxon>Dikarya</taxon>
        <taxon>Ascomycota</taxon>
        <taxon>Pezizomycotina</taxon>
        <taxon>Sordariomycetes</taxon>
        <taxon>Xylariomycetidae</taxon>
        <taxon>Amphisphaeriales</taxon>
        <taxon>Pseudomassariaceae</taxon>
        <taxon>Pseudomassariella</taxon>
    </lineage>
</organism>
<evidence type="ECO:0000259" key="6">
    <source>
        <dbReference type="PROSITE" id="PS50941"/>
    </source>
</evidence>
<accession>A0A1Y2EIJ1</accession>
<dbReference type="GO" id="GO:0005576">
    <property type="term" value="C:extracellular region"/>
    <property type="evidence" value="ECO:0007669"/>
    <property type="project" value="TreeGrafter"/>
</dbReference>
<evidence type="ECO:0000256" key="3">
    <source>
        <dbReference type="ARBA" id="ARBA00022669"/>
    </source>
</evidence>
<dbReference type="CDD" id="cd11618">
    <property type="entry name" value="ChtBD1_1"/>
    <property type="match status" value="1"/>
</dbReference>
<dbReference type="PANTHER" id="PTHR11177:SF337">
    <property type="entry name" value="CHITINASE"/>
    <property type="match status" value="1"/>
</dbReference>
<dbReference type="EC" id="3.2.1.14" evidence="2"/>
<evidence type="ECO:0000313" key="8">
    <source>
        <dbReference type="EMBL" id="ORY71398.1"/>
    </source>
</evidence>
<dbReference type="RefSeq" id="XP_040720990.1">
    <property type="nucleotide sequence ID" value="XM_040855064.1"/>
</dbReference>
<dbReference type="Gene3D" id="3.20.20.80">
    <property type="entry name" value="Glycosidases"/>
    <property type="match status" value="2"/>
</dbReference>
<dbReference type="GO" id="GO:0008843">
    <property type="term" value="F:endochitinase activity"/>
    <property type="evidence" value="ECO:0007669"/>
    <property type="project" value="UniProtKB-EC"/>
</dbReference>
<dbReference type="PANTHER" id="PTHR11177">
    <property type="entry name" value="CHITINASE"/>
    <property type="match status" value="1"/>
</dbReference>
<feature type="chain" id="PRO_5012033682" description="chitinase" evidence="5">
    <location>
        <begin position="20"/>
        <end position="460"/>
    </location>
</feature>
<keyword evidence="4" id="KW-1015">Disulfide bond</keyword>
<dbReference type="GO" id="GO:0008061">
    <property type="term" value="F:chitin binding"/>
    <property type="evidence" value="ECO:0007669"/>
    <property type="project" value="UniProtKB-UniRule"/>
</dbReference>
<dbReference type="Gene3D" id="3.10.50.10">
    <property type="match status" value="1"/>
</dbReference>
<dbReference type="InterPro" id="IPR001223">
    <property type="entry name" value="Glyco_hydro18_cat"/>
</dbReference>
<dbReference type="STRING" id="1141098.A0A1Y2EIJ1"/>
<dbReference type="SUPFAM" id="SSF51445">
    <property type="entry name" value="(Trans)glycosidases"/>
    <property type="match status" value="1"/>
</dbReference>
<dbReference type="PROSITE" id="PS50941">
    <property type="entry name" value="CHIT_BIND_I_2"/>
    <property type="match status" value="1"/>
</dbReference>
<evidence type="ECO:0000256" key="5">
    <source>
        <dbReference type="SAM" id="SignalP"/>
    </source>
</evidence>
<evidence type="ECO:0000259" key="7">
    <source>
        <dbReference type="PROSITE" id="PS51910"/>
    </source>
</evidence>
<dbReference type="Gene3D" id="3.30.60.10">
    <property type="entry name" value="Endochitinase-like"/>
    <property type="match status" value="1"/>
</dbReference>